<dbReference type="EMBL" id="CAXITT010000307">
    <property type="protein sequence ID" value="CAL1538636.1"/>
    <property type="molecule type" value="Genomic_DNA"/>
</dbReference>
<proteinExistence type="predicted"/>
<dbReference type="Proteomes" id="UP001497497">
    <property type="component" value="Unassembled WGS sequence"/>
</dbReference>
<comment type="caution">
    <text evidence="1">The sequence shown here is derived from an EMBL/GenBank/DDBJ whole genome shotgun (WGS) entry which is preliminary data.</text>
</comment>
<protein>
    <recommendedName>
        <fullName evidence="3">Complex I-B17</fullName>
    </recommendedName>
</protein>
<dbReference type="Pfam" id="PF09782">
    <property type="entry name" value="NDUF_B6"/>
    <property type="match status" value="1"/>
</dbReference>
<keyword evidence="2" id="KW-1185">Reference proteome</keyword>
<reference evidence="1 2" key="1">
    <citation type="submission" date="2024-04" db="EMBL/GenBank/DDBJ databases">
        <authorList>
            <consortium name="Genoscope - CEA"/>
            <person name="William W."/>
        </authorList>
    </citation>
    <scope>NUCLEOTIDE SEQUENCE [LARGE SCALE GENOMIC DNA]</scope>
</reference>
<dbReference type="PANTHER" id="PTHR21106:SF2">
    <property type="entry name" value="NADH DEHYDROGENASE [UBIQUINONE] 1 BETA SUBCOMPLEX SUBUNIT 6"/>
    <property type="match status" value="1"/>
</dbReference>
<dbReference type="GO" id="GO:0006120">
    <property type="term" value="P:mitochondrial electron transport, NADH to ubiquinone"/>
    <property type="evidence" value="ECO:0007669"/>
    <property type="project" value="InterPro"/>
</dbReference>
<gene>
    <name evidence="1" type="ORF">GSLYS_00012457001</name>
</gene>
<dbReference type="GO" id="GO:0005739">
    <property type="term" value="C:mitochondrion"/>
    <property type="evidence" value="ECO:0007669"/>
    <property type="project" value="GOC"/>
</dbReference>
<evidence type="ECO:0000313" key="2">
    <source>
        <dbReference type="Proteomes" id="UP001497497"/>
    </source>
</evidence>
<sequence length="191" mass="22790">MADSKVTNKVDPVMEKPWQRAKRFERYDFWCKSAYPPMQIEPLPHERNRLNGEGMTAEQRALRKQWVTDQILHHEPREIKQLQPLNIFRRIYRWPADFVFSRIVKHIVGDEAASLMRQTIPKVIMVFGASYILWYHLKYHSNDWTRIGGINMFESKPVLFASDHAQFKEKDKTDYNDQGFKSRKALLIPRD</sequence>
<dbReference type="PANTHER" id="PTHR21106">
    <property type="entry name" value="NADH DEHYDROGENASE [UBIQUINONE] 1 BETA SUBCOMPLEX SUBUNIT 6"/>
    <property type="match status" value="1"/>
</dbReference>
<evidence type="ECO:0000313" key="1">
    <source>
        <dbReference type="EMBL" id="CAL1538636.1"/>
    </source>
</evidence>
<dbReference type="AlphaFoldDB" id="A0AAV2HXY2"/>
<accession>A0AAV2HXY2</accession>
<name>A0AAV2HXY2_LYMST</name>
<dbReference type="InterPro" id="IPR019174">
    <property type="entry name" value="NADH_DH_b-subcmplx_su6"/>
</dbReference>
<organism evidence="1 2">
    <name type="scientific">Lymnaea stagnalis</name>
    <name type="common">Great pond snail</name>
    <name type="synonym">Helix stagnalis</name>
    <dbReference type="NCBI Taxonomy" id="6523"/>
    <lineage>
        <taxon>Eukaryota</taxon>
        <taxon>Metazoa</taxon>
        <taxon>Spiralia</taxon>
        <taxon>Lophotrochozoa</taxon>
        <taxon>Mollusca</taxon>
        <taxon>Gastropoda</taxon>
        <taxon>Heterobranchia</taxon>
        <taxon>Euthyneura</taxon>
        <taxon>Panpulmonata</taxon>
        <taxon>Hygrophila</taxon>
        <taxon>Lymnaeoidea</taxon>
        <taxon>Lymnaeidae</taxon>
        <taxon>Lymnaea</taxon>
    </lineage>
</organism>
<evidence type="ECO:0008006" key="3">
    <source>
        <dbReference type="Google" id="ProtNLM"/>
    </source>
</evidence>